<dbReference type="VEuPathDB" id="MicrosporidiaDB:NBO_169g0002"/>
<dbReference type="InterPro" id="IPR016903">
    <property type="entry name" value="Nucleolar_cplx-assoc_3"/>
</dbReference>
<dbReference type="GO" id="GO:0005730">
    <property type="term" value="C:nucleolus"/>
    <property type="evidence" value="ECO:0007669"/>
    <property type="project" value="TreeGrafter"/>
</dbReference>
<reference evidence="1 2" key="1">
    <citation type="journal article" date="2013" name="BMC Genomics">
        <title>Comparative genomics of parasitic silkworm microsporidia reveal an association between genome expansion and host adaptation.</title>
        <authorList>
            <person name="Pan G."/>
            <person name="Xu J."/>
            <person name="Li T."/>
            <person name="Xia Q."/>
            <person name="Liu S.L."/>
            <person name="Zhang G."/>
            <person name="Li S."/>
            <person name="Li C."/>
            <person name="Liu H."/>
            <person name="Yang L."/>
            <person name="Liu T."/>
            <person name="Zhang X."/>
            <person name="Wu Z."/>
            <person name="Fan W."/>
            <person name="Dang X."/>
            <person name="Xiang H."/>
            <person name="Tao M."/>
            <person name="Li Y."/>
            <person name="Hu J."/>
            <person name="Li Z."/>
            <person name="Lin L."/>
            <person name="Luo J."/>
            <person name="Geng L."/>
            <person name="Wang L."/>
            <person name="Long M."/>
            <person name="Wan Y."/>
            <person name="He N."/>
            <person name="Zhang Z."/>
            <person name="Lu C."/>
            <person name="Keeling P.J."/>
            <person name="Wang J."/>
            <person name="Xiang Z."/>
            <person name="Zhou Z."/>
        </authorList>
    </citation>
    <scope>NUCLEOTIDE SEQUENCE [LARGE SCALE GENOMIC DNA]</scope>
    <source>
        <strain evidence="2">CQ1 / CVCC 102059</strain>
    </source>
</reference>
<gene>
    <name evidence="1" type="ORF">NBO_169g0002</name>
</gene>
<organism evidence="1 2">
    <name type="scientific">Nosema bombycis (strain CQ1 / CVCC 102059)</name>
    <name type="common">Microsporidian parasite</name>
    <name type="synonym">Pebrine of silkworm</name>
    <dbReference type="NCBI Taxonomy" id="578461"/>
    <lineage>
        <taxon>Eukaryota</taxon>
        <taxon>Fungi</taxon>
        <taxon>Fungi incertae sedis</taxon>
        <taxon>Microsporidia</taxon>
        <taxon>Nosematidae</taxon>
        <taxon>Nosema</taxon>
    </lineage>
</organism>
<dbReference type="GO" id="GO:0006270">
    <property type="term" value="P:DNA replication initiation"/>
    <property type="evidence" value="ECO:0007669"/>
    <property type="project" value="TreeGrafter"/>
</dbReference>
<dbReference type="OrthoDB" id="10263597at2759"/>
<protein>
    <submittedName>
        <fullName evidence="1">Uncharacterized protein</fullName>
    </submittedName>
</protein>
<dbReference type="STRING" id="578461.R0MG64"/>
<dbReference type="EMBL" id="KB909077">
    <property type="protein sequence ID" value="EOB13125.1"/>
    <property type="molecule type" value="Genomic_DNA"/>
</dbReference>
<name>R0MG64_NOSB1</name>
<proteinExistence type="predicted"/>
<accession>R0MG64</accession>
<evidence type="ECO:0000313" key="2">
    <source>
        <dbReference type="Proteomes" id="UP000016927"/>
    </source>
</evidence>
<evidence type="ECO:0000313" key="1">
    <source>
        <dbReference type="EMBL" id="EOB13125.1"/>
    </source>
</evidence>
<dbReference type="HOGENOM" id="CLU_1023411_0_0_1"/>
<keyword evidence="2" id="KW-1185">Reference proteome</keyword>
<dbReference type="PANTHER" id="PTHR14428">
    <property type="entry name" value="NUCLEOLAR COMPLEX PROTEIN 3"/>
    <property type="match status" value="1"/>
</dbReference>
<dbReference type="GO" id="GO:0003682">
    <property type="term" value="F:chromatin binding"/>
    <property type="evidence" value="ECO:0007669"/>
    <property type="project" value="TreeGrafter"/>
</dbReference>
<dbReference type="PANTHER" id="PTHR14428:SF5">
    <property type="entry name" value="NUCLEOLAR COMPLEX PROTEIN 3 HOMOLOG"/>
    <property type="match status" value="1"/>
</dbReference>
<dbReference type="Proteomes" id="UP000016927">
    <property type="component" value="Unassembled WGS sequence"/>
</dbReference>
<sequence>MFENDFDPLVLSFLTEITFLQDFLAEGTVEEVKEKKKRDNFFKYERSGDKRKRKMEKQRLIAENIVKQEEEKEEKRDKFVIHRKIVDGLQRLFFLILRDKMKNKFKSTFIGLSKYKKFIRNEFLEGLYVLLNDAIAISDYESKLYGIITTLEIYFTYKYDFKRLVEALYDIICPFNYNLKHEDFGLIEKCIEELFINYKQPIQRVFAIVHRLIILRCLRYSVKIKKIIQSLANVYEIDFSDCFVTKEENYLINIDNFKNFPFYDYFLFKKML</sequence>
<dbReference type="AlphaFoldDB" id="R0MG64"/>